<keyword evidence="5" id="KW-1185">Reference proteome</keyword>
<comment type="similarity">
    <text evidence="1">Belongs to the jacalin lectin family.</text>
</comment>
<dbReference type="AlphaFoldDB" id="A0A087GZ79"/>
<sequence length="148" mass="16213">MVTTRENAIGSLTELPDAATWDDGCHGKVSEISVWYTQRGVCAVKFSYLGVTGIVKGEIHGPILKIARNSKIKLDSDEYVKKCIAHFGDLNVGKIEFHTNKKKFECGVEPSGESFSATFGAFNNNKIVGFHGVSSSLFLHKIGVYRSQ</sequence>
<accession>A0A087GZ79</accession>
<dbReference type="Gene3D" id="2.100.10.30">
    <property type="entry name" value="Jacalin-like lectin domain"/>
    <property type="match status" value="1"/>
</dbReference>
<dbReference type="GO" id="GO:0030246">
    <property type="term" value="F:carbohydrate binding"/>
    <property type="evidence" value="ECO:0007669"/>
    <property type="project" value="UniProtKB-KW"/>
</dbReference>
<evidence type="ECO:0000313" key="4">
    <source>
        <dbReference type="EMBL" id="KFK35181.1"/>
    </source>
</evidence>
<proteinExistence type="inferred from homology"/>
<dbReference type="InterPro" id="IPR001229">
    <property type="entry name" value="Jacalin-like_lectin_dom"/>
</dbReference>
<dbReference type="SMART" id="SM00915">
    <property type="entry name" value="Jacalin"/>
    <property type="match status" value="1"/>
</dbReference>
<feature type="domain" description="Jacalin-type lectin" evidence="3">
    <location>
        <begin position="3"/>
        <end position="148"/>
    </location>
</feature>
<name>A0A087GZ79_ARAAL</name>
<gene>
    <name evidence="4" type="ordered locus">AALP_Aa5g250400</name>
</gene>
<evidence type="ECO:0000256" key="2">
    <source>
        <dbReference type="ARBA" id="ARBA00022734"/>
    </source>
</evidence>
<dbReference type="Proteomes" id="UP000029120">
    <property type="component" value="Chromosome 5"/>
</dbReference>
<dbReference type="EMBL" id="CM002873">
    <property type="protein sequence ID" value="KFK35181.1"/>
    <property type="molecule type" value="Genomic_DNA"/>
</dbReference>
<dbReference type="PANTHER" id="PTHR47293:SF68">
    <property type="entry name" value="JACALIN-RELATED LECTIN 3"/>
    <property type="match status" value="1"/>
</dbReference>
<protein>
    <recommendedName>
        <fullName evidence="3">Jacalin-type lectin domain-containing protein</fullName>
    </recommendedName>
</protein>
<keyword evidence="2" id="KW-0430">Lectin</keyword>
<dbReference type="Pfam" id="PF01419">
    <property type="entry name" value="Jacalin"/>
    <property type="match status" value="1"/>
</dbReference>
<dbReference type="Gramene" id="KFK35181">
    <property type="protein sequence ID" value="KFK35181"/>
    <property type="gene ID" value="AALP_AA5G250400"/>
</dbReference>
<evidence type="ECO:0000313" key="5">
    <source>
        <dbReference type="Proteomes" id="UP000029120"/>
    </source>
</evidence>
<dbReference type="PANTHER" id="PTHR47293">
    <property type="entry name" value="JACALIN-RELATED LECTIN 3"/>
    <property type="match status" value="1"/>
</dbReference>
<evidence type="ECO:0000256" key="1">
    <source>
        <dbReference type="ARBA" id="ARBA00006568"/>
    </source>
</evidence>
<dbReference type="PROSITE" id="PS51752">
    <property type="entry name" value="JACALIN_LECTIN"/>
    <property type="match status" value="1"/>
</dbReference>
<organism evidence="4 5">
    <name type="scientific">Arabis alpina</name>
    <name type="common">Alpine rock-cress</name>
    <dbReference type="NCBI Taxonomy" id="50452"/>
    <lineage>
        <taxon>Eukaryota</taxon>
        <taxon>Viridiplantae</taxon>
        <taxon>Streptophyta</taxon>
        <taxon>Embryophyta</taxon>
        <taxon>Tracheophyta</taxon>
        <taxon>Spermatophyta</taxon>
        <taxon>Magnoliopsida</taxon>
        <taxon>eudicotyledons</taxon>
        <taxon>Gunneridae</taxon>
        <taxon>Pentapetalae</taxon>
        <taxon>rosids</taxon>
        <taxon>malvids</taxon>
        <taxon>Brassicales</taxon>
        <taxon>Brassicaceae</taxon>
        <taxon>Arabideae</taxon>
        <taxon>Arabis</taxon>
    </lineage>
</organism>
<reference evidence="5" key="1">
    <citation type="journal article" date="2015" name="Nat. Plants">
        <title>Genome expansion of Arabis alpina linked with retrotransposition and reduced symmetric DNA methylation.</title>
        <authorList>
            <person name="Willing E.M."/>
            <person name="Rawat V."/>
            <person name="Mandakova T."/>
            <person name="Maumus F."/>
            <person name="James G.V."/>
            <person name="Nordstroem K.J."/>
            <person name="Becker C."/>
            <person name="Warthmann N."/>
            <person name="Chica C."/>
            <person name="Szarzynska B."/>
            <person name="Zytnicki M."/>
            <person name="Albani M.C."/>
            <person name="Kiefer C."/>
            <person name="Bergonzi S."/>
            <person name="Castaings L."/>
            <person name="Mateos J.L."/>
            <person name="Berns M.C."/>
            <person name="Bujdoso N."/>
            <person name="Piofczyk T."/>
            <person name="de Lorenzo L."/>
            <person name="Barrero-Sicilia C."/>
            <person name="Mateos I."/>
            <person name="Piednoel M."/>
            <person name="Hagmann J."/>
            <person name="Chen-Min-Tao R."/>
            <person name="Iglesias-Fernandez R."/>
            <person name="Schuster S.C."/>
            <person name="Alonso-Blanco C."/>
            <person name="Roudier F."/>
            <person name="Carbonero P."/>
            <person name="Paz-Ares J."/>
            <person name="Davis S.J."/>
            <person name="Pecinka A."/>
            <person name="Quesneville H."/>
            <person name="Colot V."/>
            <person name="Lysak M.A."/>
            <person name="Weigel D."/>
            <person name="Coupland G."/>
            <person name="Schneeberger K."/>
        </authorList>
    </citation>
    <scope>NUCLEOTIDE SEQUENCE [LARGE SCALE GENOMIC DNA]</scope>
    <source>
        <strain evidence="5">cv. Pajares</strain>
    </source>
</reference>
<dbReference type="SUPFAM" id="SSF51101">
    <property type="entry name" value="Mannose-binding lectins"/>
    <property type="match status" value="1"/>
</dbReference>
<dbReference type="OrthoDB" id="1109727at2759"/>
<dbReference type="InterPro" id="IPR036404">
    <property type="entry name" value="Jacalin-like_lectin_dom_sf"/>
</dbReference>
<evidence type="ECO:0000259" key="3">
    <source>
        <dbReference type="PROSITE" id="PS51752"/>
    </source>
</evidence>